<dbReference type="InterPro" id="IPR015422">
    <property type="entry name" value="PyrdxlP-dep_Trfase_small"/>
</dbReference>
<dbReference type="InterPro" id="IPR015424">
    <property type="entry name" value="PyrdxlP-dep_Trfase"/>
</dbReference>
<dbReference type="Proteomes" id="UP001320831">
    <property type="component" value="Unassembled WGS sequence"/>
</dbReference>
<dbReference type="EMBL" id="JAOCZP010000012">
    <property type="protein sequence ID" value="MCT7378259.1"/>
    <property type="molecule type" value="Genomic_DNA"/>
</dbReference>
<proteinExistence type="inferred from homology"/>
<dbReference type="InterPro" id="IPR005814">
    <property type="entry name" value="Aminotrans_3"/>
</dbReference>
<reference evidence="4 5" key="1">
    <citation type="submission" date="2022-09" db="EMBL/GenBank/DDBJ databases">
        <title>Chelativorans salina sp. nov., a novel slightly halophilic bacterium isolated from a saline lake sediment enrichment.</title>
        <authorList>
            <person name="Gao L."/>
            <person name="Fang B.-Z."/>
            <person name="Li W.-J."/>
        </authorList>
    </citation>
    <scope>NUCLEOTIDE SEQUENCE [LARGE SCALE GENOMIC DNA]</scope>
    <source>
        <strain evidence="4 5">EGI FJ00035</strain>
    </source>
</reference>
<dbReference type="Gene3D" id="3.40.640.10">
    <property type="entry name" value="Type I PLP-dependent aspartate aminotransferase-like (Major domain)"/>
    <property type="match status" value="1"/>
</dbReference>
<dbReference type="PANTHER" id="PTHR43713">
    <property type="entry name" value="GLUTAMATE-1-SEMIALDEHYDE 2,1-AMINOMUTASE"/>
    <property type="match status" value="1"/>
</dbReference>
<keyword evidence="4" id="KW-0808">Transferase</keyword>
<accession>A0ABT2LYH2</accession>
<protein>
    <submittedName>
        <fullName evidence="4">Aspartate aminotransferase family protein</fullName>
    </submittedName>
</protein>
<evidence type="ECO:0000313" key="4">
    <source>
        <dbReference type="EMBL" id="MCT7378259.1"/>
    </source>
</evidence>
<evidence type="ECO:0000313" key="5">
    <source>
        <dbReference type="Proteomes" id="UP001320831"/>
    </source>
</evidence>
<keyword evidence="2 3" id="KW-0663">Pyridoxal phosphate</keyword>
<dbReference type="InterPro" id="IPR015421">
    <property type="entry name" value="PyrdxlP-dep_Trfase_major"/>
</dbReference>
<comment type="cofactor">
    <cofactor evidence="1">
        <name>pyridoxal 5'-phosphate</name>
        <dbReference type="ChEBI" id="CHEBI:597326"/>
    </cofactor>
</comment>
<dbReference type="PANTHER" id="PTHR43713:SF3">
    <property type="entry name" value="GLUTAMATE-1-SEMIALDEHYDE 2,1-AMINOMUTASE 1, CHLOROPLASTIC-RELATED"/>
    <property type="match status" value="1"/>
</dbReference>
<evidence type="ECO:0000256" key="1">
    <source>
        <dbReference type="ARBA" id="ARBA00001933"/>
    </source>
</evidence>
<organism evidence="4 5">
    <name type="scientific">Chelativorans salis</name>
    <dbReference type="NCBI Taxonomy" id="2978478"/>
    <lineage>
        <taxon>Bacteria</taxon>
        <taxon>Pseudomonadati</taxon>
        <taxon>Pseudomonadota</taxon>
        <taxon>Alphaproteobacteria</taxon>
        <taxon>Hyphomicrobiales</taxon>
        <taxon>Phyllobacteriaceae</taxon>
        <taxon>Chelativorans</taxon>
    </lineage>
</organism>
<dbReference type="RefSeq" id="WP_260907132.1">
    <property type="nucleotide sequence ID" value="NZ_JAOCZP010000012.1"/>
</dbReference>
<dbReference type="GO" id="GO:0008483">
    <property type="term" value="F:transaminase activity"/>
    <property type="evidence" value="ECO:0007669"/>
    <property type="project" value="UniProtKB-KW"/>
</dbReference>
<dbReference type="SUPFAM" id="SSF53383">
    <property type="entry name" value="PLP-dependent transferases"/>
    <property type="match status" value="1"/>
</dbReference>
<dbReference type="CDD" id="cd00610">
    <property type="entry name" value="OAT_like"/>
    <property type="match status" value="1"/>
</dbReference>
<name>A0ABT2LYH2_9HYPH</name>
<keyword evidence="4" id="KW-0032">Aminotransferase</keyword>
<dbReference type="Gene3D" id="3.90.1150.10">
    <property type="entry name" value="Aspartate Aminotransferase, domain 1"/>
    <property type="match status" value="1"/>
</dbReference>
<keyword evidence="5" id="KW-1185">Reference proteome</keyword>
<sequence length="455" mass="48401">MPTLSDRLDSSMIDPVPGSRSASLFQRARRVFPDGTSRVTIERNPTPRYIAGGEGPYLTDADGARFLDLNANFTTLIHGHAFAPVISAVERQLRSGSCFASPTEAEIALGTLLCERVPRLERIRFVNTGTEAVMFAIKAARAFTGRSAIAKIEGAYHGAYDWVEVAQASSPDNWGRADAPASVPYYRGMPASVLDETIVLRLNDADGAIKLLERNAHRLATIVIDPMPSRAGLVTPEPAFISALQETARSLGVLIVCDEVLNFRQGYHGAASRCGLEPDLFALGKIIGGGFPIGAVGGRADVMAVFDAGHGRPLLPQGGTFSANPISMVAGCAAMEALDQAAFARLDELGATLRAELEGAITRSGAPFSVTGAASLFRIHPKPSPPKEFREACWNTMEAQTMGSMSRFFLRHGIILPDAAACLSTPMGAAEIDKIVRVFEAFLAELNGRNSDGGA</sequence>
<comment type="similarity">
    <text evidence="3">Belongs to the class-III pyridoxal-phosphate-dependent aminotransferase family.</text>
</comment>
<evidence type="ECO:0000256" key="2">
    <source>
        <dbReference type="ARBA" id="ARBA00022898"/>
    </source>
</evidence>
<evidence type="ECO:0000256" key="3">
    <source>
        <dbReference type="RuleBase" id="RU003560"/>
    </source>
</evidence>
<gene>
    <name evidence="4" type="ORF">N5A92_24920</name>
</gene>
<dbReference type="Pfam" id="PF00202">
    <property type="entry name" value="Aminotran_3"/>
    <property type="match status" value="1"/>
</dbReference>
<comment type="caution">
    <text evidence="4">The sequence shown here is derived from an EMBL/GenBank/DDBJ whole genome shotgun (WGS) entry which is preliminary data.</text>
</comment>